<keyword evidence="2" id="KW-0472">Membrane</keyword>
<comment type="caution">
    <text evidence="3">The sequence shown here is derived from an EMBL/GenBank/DDBJ whole genome shotgun (WGS) entry which is preliminary data.</text>
</comment>
<keyword evidence="4" id="KW-1185">Reference proteome</keyword>
<dbReference type="AlphaFoldDB" id="A0A5C6ELM5"/>
<organism evidence="3 4">
    <name type="scientific">Rubripirellula tenax</name>
    <dbReference type="NCBI Taxonomy" id="2528015"/>
    <lineage>
        <taxon>Bacteria</taxon>
        <taxon>Pseudomonadati</taxon>
        <taxon>Planctomycetota</taxon>
        <taxon>Planctomycetia</taxon>
        <taxon>Pirellulales</taxon>
        <taxon>Pirellulaceae</taxon>
        <taxon>Rubripirellula</taxon>
    </lineage>
</organism>
<dbReference type="RefSeq" id="WP_146460638.1">
    <property type="nucleotide sequence ID" value="NZ_SJPW01000006.1"/>
</dbReference>
<feature type="compositionally biased region" description="Basic and acidic residues" evidence="1">
    <location>
        <begin position="74"/>
        <end position="84"/>
    </location>
</feature>
<sequence length="84" mass="8654">MDLNPGGLVGGLVGAGAGIAIMFVASSADGNQPRGKGLILFVTVGAFVGNFVWGKVFPKKQVTESDGQSPSVENVRDDEYRNAA</sequence>
<proteinExistence type="predicted"/>
<protein>
    <submittedName>
        <fullName evidence="3">Uncharacterized protein</fullName>
    </submittedName>
</protein>
<dbReference type="Proteomes" id="UP000318288">
    <property type="component" value="Unassembled WGS sequence"/>
</dbReference>
<reference evidence="3 4" key="1">
    <citation type="submission" date="2019-02" db="EMBL/GenBank/DDBJ databases">
        <title>Deep-cultivation of Planctomycetes and their phenomic and genomic characterization uncovers novel biology.</title>
        <authorList>
            <person name="Wiegand S."/>
            <person name="Jogler M."/>
            <person name="Boedeker C."/>
            <person name="Pinto D."/>
            <person name="Vollmers J."/>
            <person name="Rivas-Marin E."/>
            <person name="Kohn T."/>
            <person name="Peeters S.H."/>
            <person name="Heuer A."/>
            <person name="Rast P."/>
            <person name="Oberbeckmann S."/>
            <person name="Bunk B."/>
            <person name="Jeske O."/>
            <person name="Meyerdierks A."/>
            <person name="Storesund J.E."/>
            <person name="Kallscheuer N."/>
            <person name="Luecker S."/>
            <person name="Lage O.M."/>
            <person name="Pohl T."/>
            <person name="Merkel B.J."/>
            <person name="Hornburger P."/>
            <person name="Mueller R.-W."/>
            <person name="Bruemmer F."/>
            <person name="Labrenz M."/>
            <person name="Spormann A.M."/>
            <person name="Op Den Camp H."/>
            <person name="Overmann J."/>
            <person name="Amann R."/>
            <person name="Jetten M.S.M."/>
            <person name="Mascher T."/>
            <person name="Medema M.H."/>
            <person name="Devos D.P."/>
            <person name="Kaster A.-K."/>
            <person name="Ovreas L."/>
            <person name="Rohde M."/>
            <person name="Galperin M.Y."/>
            <person name="Jogler C."/>
        </authorList>
    </citation>
    <scope>NUCLEOTIDE SEQUENCE [LARGE SCALE GENOMIC DNA]</scope>
    <source>
        <strain evidence="3 4">Poly51</strain>
    </source>
</reference>
<feature type="transmembrane region" description="Helical" evidence="2">
    <location>
        <begin position="6"/>
        <end position="25"/>
    </location>
</feature>
<evidence type="ECO:0000256" key="2">
    <source>
        <dbReference type="SAM" id="Phobius"/>
    </source>
</evidence>
<evidence type="ECO:0000256" key="1">
    <source>
        <dbReference type="SAM" id="MobiDB-lite"/>
    </source>
</evidence>
<dbReference type="EMBL" id="SJPW01000006">
    <property type="protein sequence ID" value="TWU49027.1"/>
    <property type="molecule type" value="Genomic_DNA"/>
</dbReference>
<feature type="transmembrane region" description="Helical" evidence="2">
    <location>
        <begin position="37"/>
        <end position="54"/>
    </location>
</feature>
<name>A0A5C6ELM5_9BACT</name>
<evidence type="ECO:0000313" key="3">
    <source>
        <dbReference type="EMBL" id="TWU49027.1"/>
    </source>
</evidence>
<feature type="region of interest" description="Disordered" evidence="1">
    <location>
        <begin position="62"/>
        <end position="84"/>
    </location>
</feature>
<keyword evidence="2" id="KW-1133">Transmembrane helix</keyword>
<keyword evidence="2" id="KW-0812">Transmembrane</keyword>
<evidence type="ECO:0000313" key="4">
    <source>
        <dbReference type="Proteomes" id="UP000318288"/>
    </source>
</evidence>
<gene>
    <name evidence="3" type="ORF">Poly51_49310</name>
</gene>
<accession>A0A5C6ELM5</accession>